<reference evidence="14" key="1">
    <citation type="submission" date="2025-08" db="UniProtKB">
        <authorList>
            <consortium name="RefSeq"/>
        </authorList>
    </citation>
    <scope>IDENTIFICATION</scope>
    <source>
        <tissue evidence="14">Blood</tissue>
    </source>
</reference>
<dbReference type="Pfam" id="PF00069">
    <property type="entry name" value="Pkinase"/>
    <property type="match status" value="1"/>
</dbReference>
<feature type="compositionally biased region" description="Acidic residues" evidence="11">
    <location>
        <begin position="969"/>
        <end position="978"/>
    </location>
</feature>
<feature type="compositionally biased region" description="Polar residues" evidence="11">
    <location>
        <begin position="621"/>
        <end position="633"/>
    </location>
</feature>
<dbReference type="InterPro" id="IPR028182">
    <property type="entry name" value="BMP2K_C"/>
</dbReference>
<feature type="compositionally biased region" description="Low complexity" evidence="11">
    <location>
        <begin position="575"/>
        <end position="586"/>
    </location>
</feature>
<keyword evidence="5" id="KW-0007">Acetylation</keyword>
<dbReference type="PROSITE" id="PS00108">
    <property type="entry name" value="PROTEIN_KINASE_ST"/>
    <property type="match status" value="1"/>
</dbReference>
<dbReference type="PANTHER" id="PTHR47907">
    <property type="entry name" value="PROTEIN KINASE DOMAIN-CONTAINING PROTEIN"/>
    <property type="match status" value="1"/>
</dbReference>
<dbReference type="SMART" id="SM00220">
    <property type="entry name" value="S_TKc"/>
    <property type="match status" value="1"/>
</dbReference>
<keyword evidence="3" id="KW-0597">Phosphoprotein</keyword>
<evidence type="ECO:0000313" key="13">
    <source>
        <dbReference type="Proteomes" id="UP001652583"/>
    </source>
</evidence>
<keyword evidence="7" id="KW-0472">Membrane</keyword>
<protein>
    <recommendedName>
        <fullName evidence="9">AP2-associated protein kinase 1</fullName>
    </recommendedName>
    <alternativeName>
        <fullName evidence="10">Adaptor-associated kinase 1</fullName>
    </alternativeName>
</protein>
<feature type="compositionally biased region" description="Pro residues" evidence="11">
    <location>
        <begin position="436"/>
        <end position="449"/>
    </location>
</feature>
<dbReference type="Gene3D" id="1.10.510.10">
    <property type="entry name" value="Transferase(Phosphotransferase) domain 1"/>
    <property type="match status" value="1"/>
</dbReference>
<evidence type="ECO:0000256" key="11">
    <source>
        <dbReference type="SAM" id="MobiDB-lite"/>
    </source>
</evidence>
<dbReference type="InterPro" id="IPR000719">
    <property type="entry name" value="Prot_kinase_dom"/>
</dbReference>
<feature type="compositionally biased region" description="Polar residues" evidence="11">
    <location>
        <begin position="1028"/>
        <end position="1040"/>
    </location>
</feature>
<keyword evidence="14" id="KW-0808">Transferase</keyword>
<evidence type="ECO:0000256" key="4">
    <source>
        <dbReference type="ARBA" id="ARBA00022583"/>
    </source>
</evidence>
<feature type="region of interest" description="Disordered" evidence="11">
    <location>
        <begin position="1155"/>
        <end position="1230"/>
    </location>
</feature>
<comment type="subcellular location">
    <subcellularLocation>
        <location evidence="1">Membrane</location>
        <location evidence="1">Clathrin-coated pit</location>
    </subcellularLocation>
    <subcellularLocation>
        <location evidence="8">Presynapse</location>
    </subcellularLocation>
</comment>
<dbReference type="PANTHER" id="PTHR47907:SF3">
    <property type="entry name" value="AP2-ASSOCIATED PROTEIN KINASE 1"/>
    <property type="match status" value="1"/>
</dbReference>
<feature type="compositionally biased region" description="Polar residues" evidence="11">
    <location>
        <begin position="678"/>
        <end position="702"/>
    </location>
</feature>
<feature type="compositionally biased region" description="Gly residues" evidence="11">
    <location>
        <begin position="12"/>
        <end position="25"/>
    </location>
</feature>
<dbReference type="InterPro" id="IPR011009">
    <property type="entry name" value="Kinase-like_dom_sf"/>
</dbReference>
<sequence length="1280" mass="138290">MKKFFDSRREQGGSGLGSGSSGGGGSTSGLGSGYIGRVFGIGRQQVTVDEVLAEGGFAIVFLVRTSNGMKCALKRMFVNNEHDLQVCKREIQIMRDLSGHKNIVGYIDSSINNVSSGDVWEVLILMDFCRGGQVVNLMNQRLQTGFTENEVLQIFCDTCEAVARLHQCKTPIIHRDLKVENILLHDRGHYVLCDFGSATNKFQNPQTEGVNAVEDEIKKYTTLSYRAPEMVNLYSGKIITTKADIWALGCLLYKLCYFTLPFGESQVAICDGNFTIPDNSRYSQDMHCLIRYMLEPDPDKRPDIYQVSYFSFKLLKKECPIPNVQNSPIPAKLPEPVKASEAAAKKTQPKARLTDPIPTTETSIAPRQRPKAGQTQPNPGILPIQPALTPRKRATVQPLPQVAGSSNQPGLLASVPQPKTQPQPSQPLPQSQPKQPQAPPTPQQTPPTPAQALPTPAQATPQHQQQLFLKQQQQPQPQQQQPPPSSQQPAGTFYQQQQQQQAQQAQQFQAVHPAAQQPAIAQFPVVSQGGSQQQLIQNFYQQQQQQQQQQQLATTLHQQQLLTQQAALQQKSAVAAAQQPQTQPAAAPQPPPAQEPAQIQAPVRQQPKVQTTPPPAVQGQKLGSLTPPSSPKTQRAGHRRILSDVTHSAVFGVPASKSTQLLQAAAAEASLNKSKSATTTPSGSPRTSQQNVYNASEGSTWNPFDDDNFSKLTAEELLNKDFAKLGEGKHPEKLGGSAESLIPGFQPTQGDAFATPSFSAGTEKLIEGLKSPDTSLLLPDLLPMTDPFGSTSDAVIEKADVAVESLIPGLEPPVPQRLPSQTESVTSNRTDSLTGEDSLIDCSLLSNPTTDLLEEFAPIAISAPAHKAAEDSNLISGFDVPEGSDKVAEDEFDPIPVLITKNPQGLQREPNPCPVITVEHFKDSAGVKGLPLYPDPSRVPGVKTQNNLESDYLARDGPSSNSSFHSSEEEGTDLEGDMLDCSGSRPLLMESEEEDESCKPPQGKLGGAIPFTQPEVSTEQAKAGQGGRKNQFQALTQPTTDGLGEPDVFATAPFRSSRVPTDDMDIFSKAPFVSKGSVAPSQPEEADVFLRAPFTKKKSMEELAVAQSASQELPVQASLLNQTDDVPLLPGLERAAYAPVRAQYSMAAFVQQSNHPSHSVQAADHLDSISPRGSSLEPGGHPNDRNKGPQPQKEAVSGPMAGKPFRPQSLSKYSRHYSPEDEPNPEAQPIAAYKIVSQTNKQSIAGSVSITPLSSRTMELPPADPFALAPFPSKSGKQKP</sequence>
<keyword evidence="13" id="KW-1185">Reference proteome</keyword>
<feature type="region of interest" description="Disordered" evidence="11">
    <location>
        <begin position="400"/>
        <end position="494"/>
    </location>
</feature>
<dbReference type="GO" id="GO:0016301">
    <property type="term" value="F:kinase activity"/>
    <property type="evidence" value="ECO:0007669"/>
    <property type="project" value="UniProtKB-KW"/>
</dbReference>
<gene>
    <name evidence="14" type="primary">AAK1</name>
</gene>
<dbReference type="GeneID" id="106967759"/>
<feature type="region of interest" description="Disordered" evidence="11">
    <location>
        <begin position="1255"/>
        <end position="1280"/>
    </location>
</feature>
<feature type="domain" description="Protein kinase" evidence="12">
    <location>
        <begin position="46"/>
        <end position="315"/>
    </location>
</feature>
<evidence type="ECO:0000256" key="3">
    <source>
        <dbReference type="ARBA" id="ARBA00022553"/>
    </source>
</evidence>
<keyword evidence="7" id="KW-0168">Coated pit</keyword>
<feature type="compositionally biased region" description="Low complexity" evidence="11">
    <location>
        <begin position="450"/>
        <end position="479"/>
    </location>
</feature>
<evidence type="ECO:0000256" key="8">
    <source>
        <dbReference type="ARBA" id="ARBA00034106"/>
    </source>
</evidence>
<name>A0ABM3NB77_ACIJB</name>
<accession>A0ABM3NB77</accession>
<evidence type="ECO:0000256" key="2">
    <source>
        <dbReference type="ARBA" id="ARBA00022481"/>
    </source>
</evidence>
<dbReference type="InterPro" id="IPR008271">
    <property type="entry name" value="Ser/Thr_kinase_AS"/>
</dbReference>
<keyword evidence="2" id="KW-0488">Methylation</keyword>
<keyword evidence="6" id="KW-0770">Synapse</keyword>
<feature type="region of interest" description="Disordered" evidence="11">
    <location>
        <begin position="951"/>
        <end position="1046"/>
    </location>
</feature>
<evidence type="ECO:0000256" key="1">
    <source>
        <dbReference type="ARBA" id="ARBA00004600"/>
    </source>
</evidence>
<organism evidence="13 14">
    <name type="scientific">Acinonyx jubatus</name>
    <name type="common">Cheetah</name>
    <dbReference type="NCBI Taxonomy" id="32536"/>
    <lineage>
        <taxon>Eukaryota</taxon>
        <taxon>Metazoa</taxon>
        <taxon>Chordata</taxon>
        <taxon>Craniata</taxon>
        <taxon>Vertebrata</taxon>
        <taxon>Euteleostomi</taxon>
        <taxon>Mammalia</taxon>
        <taxon>Eutheria</taxon>
        <taxon>Laurasiatheria</taxon>
        <taxon>Carnivora</taxon>
        <taxon>Feliformia</taxon>
        <taxon>Felidae</taxon>
        <taxon>Felinae</taxon>
        <taxon>Acinonyx</taxon>
    </lineage>
</organism>
<dbReference type="InterPro" id="IPR051744">
    <property type="entry name" value="AP2_assoc_SerThr_kinase"/>
</dbReference>
<evidence type="ECO:0000256" key="7">
    <source>
        <dbReference type="ARBA" id="ARBA00023176"/>
    </source>
</evidence>
<feature type="region of interest" description="Disordered" evidence="11">
    <location>
        <begin position="810"/>
        <end position="833"/>
    </location>
</feature>
<dbReference type="PROSITE" id="PS50011">
    <property type="entry name" value="PROTEIN_KINASE_DOM"/>
    <property type="match status" value="1"/>
</dbReference>
<evidence type="ECO:0000256" key="5">
    <source>
        <dbReference type="ARBA" id="ARBA00022990"/>
    </source>
</evidence>
<feature type="region of interest" description="Disordered" evidence="11">
    <location>
        <begin position="575"/>
        <end position="638"/>
    </location>
</feature>
<feature type="compositionally biased region" description="Polar residues" evidence="11">
    <location>
        <begin position="818"/>
        <end position="833"/>
    </location>
</feature>
<dbReference type="SUPFAM" id="SSF56112">
    <property type="entry name" value="Protein kinase-like (PK-like)"/>
    <property type="match status" value="1"/>
</dbReference>
<evidence type="ECO:0000256" key="6">
    <source>
        <dbReference type="ARBA" id="ARBA00023018"/>
    </source>
</evidence>
<evidence type="ECO:0000256" key="9">
    <source>
        <dbReference type="ARBA" id="ARBA00049733"/>
    </source>
</evidence>
<keyword evidence="4" id="KW-0254">Endocytosis</keyword>
<evidence type="ECO:0000313" key="14">
    <source>
        <dbReference type="RefSeq" id="XP_053056683.1"/>
    </source>
</evidence>
<feature type="region of interest" description="Disordered" evidence="11">
    <location>
        <begin position="670"/>
        <end position="707"/>
    </location>
</feature>
<evidence type="ECO:0000259" key="12">
    <source>
        <dbReference type="PROSITE" id="PS50011"/>
    </source>
</evidence>
<dbReference type="RefSeq" id="XP_053056683.1">
    <property type="nucleotide sequence ID" value="XM_053200708.1"/>
</dbReference>
<evidence type="ECO:0000256" key="10">
    <source>
        <dbReference type="ARBA" id="ARBA00049799"/>
    </source>
</evidence>
<dbReference type="Proteomes" id="UP001652583">
    <property type="component" value="Chromosome A3"/>
</dbReference>
<feature type="region of interest" description="Disordered" evidence="11">
    <location>
        <begin position="1"/>
        <end position="25"/>
    </location>
</feature>
<proteinExistence type="predicted"/>
<dbReference type="CDD" id="cd14037">
    <property type="entry name" value="STKc_NAK_like"/>
    <property type="match status" value="1"/>
</dbReference>
<dbReference type="Pfam" id="PF15282">
    <property type="entry name" value="BMP2K_C"/>
    <property type="match status" value="1"/>
</dbReference>
<keyword evidence="14" id="KW-0418">Kinase</keyword>
<feature type="region of interest" description="Disordered" evidence="11">
    <location>
        <begin position="327"/>
        <end position="385"/>
    </location>
</feature>
<feature type="compositionally biased region" description="Basic and acidic residues" evidence="11">
    <location>
        <begin position="1"/>
        <end position="11"/>
    </location>
</feature>